<dbReference type="InterPro" id="IPR028325">
    <property type="entry name" value="VG_K_chnl"/>
</dbReference>
<keyword evidence="2" id="KW-0813">Transport</keyword>
<feature type="transmembrane region" description="Helical" evidence="8">
    <location>
        <begin position="170"/>
        <end position="195"/>
    </location>
</feature>
<name>A0A6J6BFX4_9ZZZZ</name>
<evidence type="ECO:0000256" key="8">
    <source>
        <dbReference type="SAM" id="Phobius"/>
    </source>
</evidence>
<evidence type="ECO:0000256" key="2">
    <source>
        <dbReference type="ARBA" id="ARBA00022448"/>
    </source>
</evidence>
<dbReference type="PANTHER" id="PTHR11537:SF254">
    <property type="entry name" value="POTASSIUM VOLTAGE-GATED CHANNEL PROTEIN SHAB"/>
    <property type="match status" value="1"/>
</dbReference>
<keyword evidence="4 8" id="KW-1133">Transmembrane helix</keyword>
<proteinExistence type="predicted"/>
<feature type="transmembrane region" description="Helical" evidence="8">
    <location>
        <begin position="106"/>
        <end position="129"/>
    </location>
</feature>
<evidence type="ECO:0000256" key="3">
    <source>
        <dbReference type="ARBA" id="ARBA00022692"/>
    </source>
</evidence>
<evidence type="ECO:0000259" key="9">
    <source>
        <dbReference type="Pfam" id="PF07885"/>
    </source>
</evidence>
<dbReference type="AlphaFoldDB" id="A0A6J6BFX4"/>
<evidence type="ECO:0000313" key="10">
    <source>
        <dbReference type="EMBL" id="CAB4537891.1"/>
    </source>
</evidence>
<evidence type="ECO:0000256" key="4">
    <source>
        <dbReference type="ARBA" id="ARBA00022989"/>
    </source>
</evidence>
<dbReference type="PANTHER" id="PTHR11537">
    <property type="entry name" value="VOLTAGE-GATED POTASSIUM CHANNEL"/>
    <property type="match status" value="1"/>
</dbReference>
<dbReference type="Pfam" id="PF07885">
    <property type="entry name" value="Ion_trans_2"/>
    <property type="match status" value="1"/>
</dbReference>
<keyword evidence="7" id="KW-0407">Ion channel</keyword>
<keyword evidence="3 8" id="KW-0812">Transmembrane</keyword>
<evidence type="ECO:0000256" key="6">
    <source>
        <dbReference type="ARBA" id="ARBA00023136"/>
    </source>
</evidence>
<protein>
    <submittedName>
        <fullName evidence="10">Unannotated protein</fullName>
    </submittedName>
</protein>
<gene>
    <name evidence="10" type="ORF">UFOPK1395_00897</name>
</gene>
<dbReference type="InterPro" id="IPR027359">
    <property type="entry name" value="Volt_channel_dom_sf"/>
</dbReference>
<dbReference type="SUPFAM" id="SSF81324">
    <property type="entry name" value="Voltage-gated potassium channels"/>
    <property type="match status" value="1"/>
</dbReference>
<comment type="subcellular location">
    <subcellularLocation>
        <location evidence="1">Membrane</location>
        <topology evidence="1">Multi-pass membrane protein</topology>
    </subcellularLocation>
</comment>
<dbReference type="InterPro" id="IPR013099">
    <property type="entry name" value="K_chnl_dom"/>
</dbReference>
<sequence length="204" mass="22900">MKRIWDETLTFLALCFLVAYSYPAFNQTISDSTNHYLGLVQWVCWFAFAVDLIYGIWKADNRKEYLKRHPLEIASVLLPFLRPLRLMRVISFGSLALQKVAIGRQFAITVKVAISALFISYVAAIQITISERSIEGSNIKTFSDGLWWAVTTVTTVGYGDRYPTTTEGKLLAVLLMITGISLVGVITASVAAWFVKMSQEDSKK</sequence>
<organism evidence="10">
    <name type="scientific">freshwater metagenome</name>
    <dbReference type="NCBI Taxonomy" id="449393"/>
    <lineage>
        <taxon>unclassified sequences</taxon>
        <taxon>metagenomes</taxon>
        <taxon>ecological metagenomes</taxon>
    </lineage>
</organism>
<dbReference type="EMBL" id="CAEZSB010000096">
    <property type="protein sequence ID" value="CAB4537891.1"/>
    <property type="molecule type" value="Genomic_DNA"/>
</dbReference>
<dbReference type="Gene3D" id="1.20.120.350">
    <property type="entry name" value="Voltage-gated potassium channels. Chain C"/>
    <property type="match status" value="1"/>
</dbReference>
<keyword evidence="6 8" id="KW-0472">Membrane</keyword>
<reference evidence="10" key="1">
    <citation type="submission" date="2020-05" db="EMBL/GenBank/DDBJ databases">
        <authorList>
            <person name="Chiriac C."/>
            <person name="Salcher M."/>
            <person name="Ghai R."/>
            <person name="Kavagutti S V."/>
        </authorList>
    </citation>
    <scope>NUCLEOTIDE SEQUENCE</scope>
</reference>
<dbReference type="Gene3D" id="1.10.287.70">
    <property type="match status" value="1"/>
</dbReference>
<dbReference type="GO" id="GO:0005249">
    <property type="term" value="F:voltage-gated potassium channel activity"/>
    <property type="evidence" value="ECO:0007669"/>
    <property type="project" value="InterPro"/>
</dbReference>
<feature type="domain" description="Potassium channel" evidence="9">
    <location>
        <begin position="129"/>
        <end position="195"/>
    </location>
</feature>
<dbReference type="GO" id="GO:0001508">
    <property type="term" value="P:action potential"/>
    <property type="evidence" value="ECO:0007669"/>
    <property type="project" value="TreeGrafter"/>
</dbReference>
<dbReference type="GO" id="GO:0008076">
    <property type="term" value="C:voltage-gated potassium channel complex"/>
    <property type="evidence" value="ECO:0007669"/>
    <property type="project" value="InterPro"/>
</dbReference>
<evidence type="ECO:0000256" key="5">
    <source>
        <dbReference type="ARBA" id="ARBA00023065"/>
    </source>
</evidence>
<keyword evidence="5" id="KW-0406">Ion transport</keyword>
<dbReference type="Gene3D" id="1.20.5.110">
    <property type="match status" value="1"/>
</dbReference>
<feature type="transmembrane region" description="Helical" evidence="8">
    <location>
        <begin position="36"/>
        <end position="57"/>
    </location>
</feature>
<accession>A0A6J6BFX4</accession>
<evidence type="ECO:0000256" key="7">
    <source>
        <dbReference type="ARBA" id="ARBA00023303"/>
    </source>
</evidence>
<evidence type="ECO:0000256" key="1">
    <source>
        <dbReference type="ARBA" id="ARBA00004141"/>
    </source>
</evidence>